<proteinExistence type="predicted"/>
<protein>
    <submittedName>
        <fullName evidence="2">Uncharacterized protein</fullName>
    </submittedName>
</protein>
<reference evidence="2 3" key="1">
    <citation type="journal article" date="2021" name="BMC Genomics">
        <title>Telomere-to-telomere genome assembly of asparaginase-producing Trichoderma simmonsii.</title>
        <authorList>
            <person name="Chung D."/>
            <person name="Kwon Y.M."/>
            <person name="Yang Y."/>
        </authorList>
    </citation>
    <scope>NUCLEOTIDE SEQUENCE [LARGE SCALE GENOMIC DNA]</scope>
    <source>
        <strain evidence="2 3">GH-Sj1</strain>
    </source>
</reference>
<sequence>MHIKDWDMEKNLHGLGRHHFGVHTAVPEQKSDLTDTAERGDTHALLLLIGRKMGIEIWAQTHTRTTLTHTQNRKPPKKSHNRHKTALGREWLILSPRCEPGSFSSSVSEFH</sequence>
<evidence type="ECO:0000256" key="1">
    <source>
        <dbReference type="SAM" id="MobiDB-lite"/>
    </source>
</evidence>
<dbReference type="AlphaFoldDB" id="A0A8G0LCV7"/>
<feature type="compositionally biased region" description="Basic residues" evidence="1">
    <location>
        <begin position="71"/>
        <end position="86"/>
    </location>
</feature>
<evidence type="ECO:0000313" key="2">
    <source>
        <dbReference type="EMBL" id="QYS99791.1"/>
    </source>
</evidence>
<name>A0A8G0LCV7_9HYPO</name>
<evidence type="ECO:0000313" key="3">
    <source>
        <dbReference type="Proteomes" id="UP000826661"/>
    </source>
</evidence>
<keyword evidence="3" id="KW-1185">Reference proteome</keyword>
<dbReference type="EMBL" id="CP075866">
    <property type="protein sequence ID" value="QYS99791.1"/>
    <property type="molecule type" value="Genomic_DNA"/>
</dbReference>
<organism evidence="2 3">
    <name type="scientific">Trichoderma simmonsii</name>
    <dbReference type="NCBI Taxonomy" id="1491479"/>
    <lineage>
        <taxon>Eukaryota</taxon>
        <taxon>Fungi</taxon>
        <taxon>Dikarya</taxon>
        <taxon>Ascomycota</taxon>
        <taxon>Pezizomycotina</taxon>
        <taxon>Sordariomycetes</taxon>
        <taxon>Hypocreomycetidae</taxon>
        <taxon>Hypocreales</taxon>
        <taxon>Hypocreaceae</taxon>
        <taxon>Trichoderma</taxon>
    </lineage>
</organism>
<feature type="region of interest" description="Disordered" evidence="1">
    <location>
        <begin position="65"/>
        <end position="86"/>
    </location>
</feature>
<accession>A0A8G0LCV7</accession>
<dbReference type="Proteomes" id="UP000826661">
    <property type="component" value="Chromosome III"/>
</dbReference>
<gene>
    <name evidence="2" type="ORF">H0G86_006907</name>
</gene>